<accession>A0A059MMA4</accession>
<dbReference type="SUPFAM" id="SSF51905">
    <property type="entry name" value="FAD/NAD(P)-binding domain"/>
    <property type="match status" value="1"/>
</dbReference>
<gene>
    <name evidence="10" type="ORF">OCS65_10150</name>
</gene>
<dbReference type="SUPFAM" id="SSF51395">
    <property type="entry name" value="FMN-linked oxidoreductases"/>
    <property type="match status" value="1"/>
</dbReference>
<protein>
    <submittedName>
        <fullName evidence="10">Mycofactocin system FadH/OYE family oxidoreductase 1</fullName>
    </submittedName>
</protein>
<dbReference type="Gene3D" id="3.40.50.720">
    <property type="entry name" value="NAD(P)-binding Rossmann-like Domain"/>
    <property type="match status" value="1"/>
</dbReference>
<comment type="cofactor">
    <cofactor evidence="1">
        <name>FMN</name>
        <dbReference type="ChEBI" id="CHEBI:58210"/>
    </cofactor>
</comment>
<dbReference type="Pfam" id="PF00724">
    <property type="entry name" value="Oxidored_FMN"/>
    <property type="match status" value="1"/>
</dbReference>
<accession>N1M371</accession>
<evidence type="ECO:0000256" key="7">
    <source>
        <dbReference type="ARBA" id="ARBA00023002"/>
    </source>
</evidence>
<comment type="cofactor">
    <cofactor evidence="2">
        <name>[4Fe-4S] cluster</name>
        <dbReference type="ChEBI" id="CHEBI:49883"/>
    </cofactor>
</comment>
<organism evidence="10 11">
    <name type="scientific">Rhodococcus aetherivorans</name>
    <dbReference type="NCBI Taxonomy" id="191292"/>
    <lineage>
        <taxon>Bacteria</taxon>
        <taxon>Bacillati</taxon>
        <taxon>Actinomycetota</taxon>
        <taxon>Actinomycetes</taxon>
        <taxon>Mycobacteriales</taxon>
        <taxon>Nocardiaceae</taxon>
        <taxon>Rhodococcus</taxon>
    </lineage>
</organism>
<evidence type="ECO:0000256" key="2">
    <source>
        <dbReference type="ARBA" id="ARBA00001966"/>
    </source>
</evidence>
<dbReference type="GO" id="GO:0033543">
    <property type="term" value="P:fatty acid beta-oxidation, unsaturated, even number, reductase/isomerase pathway"/>
    <property type="evidence" value="ECO:0007669"/>
    <property type="project" value="TreeGrafter"/>
</dbReference>
<dbReference type="GO" id="GO:0010181">
    <property type="term" value="F:FMN binding"/>
    <property type="evidence" value="ECO:0007669"/>
    <property type="project" value="InterPro"/>
</dbReference>
<name>N1M371_9NOCA</name>
<dbReference type="GO" id="GO:0051536">
    <property type="term" value="F:iron-sulfur cluster binding"/>
    <property type="evidence" value="ECO:0007669"/>
    <property type="project" value="UniProtKB-KW"/>
</dbReference>
<dbReference type="AlphaFoldDB" id="N1M371"/>
<dbReference type="RefSeq" id="WP_006930975.1">
    <property type="nucleotide sequence ID" value="NZ_CAVJ010000013.1"/>
</dbReference>
<keyword evidence="4" id="KW-0285">Flavoprotein</keyword>
<keyword evidence="5" id="KW-0288">FMN</keyword>
<proteinExistence type="inferred from homology"/>
<keyword evidence="8" id="KW-0408">Iron</keyword>
<sequence length="632" mass="65720">MGTLTEPITLAGRHAPARVLFGPHETNLGVGRTFSSEHVAYYERRARGGAGVLVTEVASVHPHDQPYERAPLAAECGPGWAAVVAACRPHGTLVLAGLGHAGLQGSSAWTQAPLWAPSRVADPAVRELPMELGDDEIDAVIEGFRAAAAVAVAADVDGIELDAGPTALLRQFLSGLTNRRTDRYGADRSLLLRRVVAAVRAELGPGRILALRLSCDEEAPWAGITPEHAAAHARDLAPDLDLLTVVRGGLYAPGAYRPDAHTPAGFNAGLCRAVRDAVAGAVPVVLQGSVVDPAAAQRALAEGVGDLVEMTRAQIADPDLVTAVREGRSPRPCVLCNQACLVRDFRNPRVGCIGNAEAGHETRAPQPPAAAARDVLVVGGGPAGLEAARVLAERGHRVRLVERAGRVGGMLRTAAVGTGRDTLSALVDWLEARCRALGVRIDTRRAVTAGELEDAVAAGEAVVLATGSRDRPPEYPAEEGHYVTAAGLLAGGPIAVRPVVVWDPVGGPVAVGIAEQLAAQGYTVSYATTDPIAGSRLAPTGDLVAANTRLQRAGVARHLGVTVRRVGADAVELEHRLTGRRTDVAGALLVDCAPGLPEDTLYRTGLTRIGDCLAPRSVHQAVREGHTLGSEL</sequence>
<dbReference type="Pfam" id="PF07992">
    <property type="entry name" value="Pyr_redox_2"/>
    <property type="match status" value="1"/>
</dbReference>
<dbReference type="InterPro" id="IPR013785">
    <property type="entry name" value="Aldolase_TIM"/>
</dbReference>
<evidence type="ECO:0000256" key="8">
    <source>
        <dbReference type="ARBA" id="ARBA00023004"/>
    </source>
</evidence>
<dbReference type="InterPro" id="IPR036188">
    <property type="entry name" value="FAD/NAD-bd_sf"/>
</dbReference>
<dbReference type="SUPFAM" id="SSF51971">
    <property type="entry name" value="Nucleotide-binding domain"/>
    <property type="match status" value="1"/>
</dbReference>
<dbReference type="InterPro" id="IPR051793">
    <property type="entry name" value="NADH:flavin_oxidoreductase"/>
</dbReference>
<dbReference type="InterPro" id="IPR001155">
    <property type="entry name" value="OxRdtase_FMN_N"/>
</dbReference>
<dbReference type="Proteomes" id="UP001163947">
    <property type="component" value="Chromosome"/>
</dbReference>
<evidence type="ECO:0000256" key="9">
    <source>
        <dbReference type="ARBA" id="ARBA00023014"/>
    </source>
</evidence>
<keyword evidence="6" id="KW-0479">Metal-binding</keyword>
<accession>A0A0F6YA57</accession>
<evidence type="ECO:0000256" key="5">
    <source>
        <dbReference type="ARBA" id="ARBA00022643"/>
    </source>
</evidence>
<dbReference type="Gene3D" id="3.20.20.70">
    <property type="entry name" value="Aldolase class I"/>
    <property type="match status" value="1"/>
</dbReference>
<evidence type="ECO:0000256" key="6">
    <source>
        <dbReference type="ARBA" id="ARBA00022723"/>
    </source>
</evidence>
<dbReference type="PANTHER" id="PTHR42917:SF2">
    <property type="entry name" value="2,4-DIENOYL-COA REDUCTASE [(2E)-ENOYL-COA-PRODUCING]"/>
    <property type="match status" value="1"/>
</dbReference>
<dbReference type="PANTHER" id="PTHR42917">
    <property type="entry name" value="2,4-DIENOYL-COA REDUCTASE"/>
    <property type="match status" value="1"/>
</dbReference>
<reference evidence="10" key="1">
    <citation type="submission" date="2022-09" db="EMBL/GenBank/DDBJ databases">
        <title>The genome sequence of Rhodococcus aetherivorans N1.</title>
        <authorList>
            <person name="Jiang W."/>
        </authorList>
    </citation>
    <scope>NUCLEOTIDE SEQUENCE</scope>
    <source>
        <strain evidence="10">N1</strain>
    </source>
</reference>
<dbReference type="GO" id="GO:0008670">
    <property type="term" value="F:2,4-dienoyl-CoA reductase (NADPH) activity"/>
    <property type="evidence" value="ECO:0007669"/>
    <property type="project" value="TreeGrafter"/>
</dbReference>
<dbReference type="PRINTS" id="PR00368">
    <property type="entry name" value="FADPNR"/>
</dbReference>
<dbReference type="GO" id="GO:0046872">
    <property type="term" value="F:metal ion binding"/>
    <property type="evidence" value="ECO:0007669"/>
    <property type="project" value="UniProtKB-KW"/>
</dbReference>
<evidence type="ECO:0000256" key="1">
    <source>
        <dbReference type="ARBA" id="ARBA00001917"/>
    </source>
</evidence>
<evidence type="ECO:0000313" key="10">
    <source>
        <dbReference type="EMBL" id="UYF96078.1"/>
    </source>
</evidence>
<dbReference type="GeneID" id="83620781"/>
<evidence type="ECO:0000256" key="4">
    <source>
        <dbReference type="ARBA" id="ARBA00022630"/>
    </source>
</evidence>
<keyword evidence="9" id="KW-0411">Iron-sulfur</keyword>
<evidence type="ECO:0000256" key="3">
    <source>
        <dbReference type="ARBA" id="ARBA00011048"/>
    </source>
</evidence>
<dbReference type="Gene3D" id="3.50.50.60">
    <property type="entry name" value="FAD/NAD(P)-binding domain"/>
    <property type="match status" value="1"/>
</dbReference>
<dbReference type="InterPro" id="IPR023967">
    <property type="entry name" value="CHP03996_oxidoreductase"/>
</dbReference>
<evidence type="ECO:0000313" key="11">
    <source>
        <dbReference type="Proteomes" id="UP001163947"/>
    </source>
</evidence>
<keyword evidence="7" id="KW-0560">Oxidoreductase</keyword>
<dbReference type="NCBIfam" id="TIGR03996">
    <property type="entry name" value="mycofact_OYE_1"/>
    <property type="match status" value="1"/>
</dbReference>
<dbReference type="EMBL" id="CP106982">
    <property type="protein sequence ID" value="UYF96078.1"/>
    <property type="molecule type" value="Genomic_DNA"/>
</dbReference>
<comment type="similarity">
    <text evidence="3">In the N-terminal section; belongs to the NADH:flavin oxidoreductase/NADH oxidase family.</text>
</comment>
<dbReference type="InterPro" id="IPR023753">
    <property type="entry name" value="FAD/NAD-binding_dom"/>
</dbReference>
<dbReference type="KEGG" id="rav:AAT18_18580"/>